<gene>
    <name evidence="1" type="ORF">ACFOW1_16670</name>
</gene>
<reference evidence="2" key="1">
    <citation type="journal article" date="2019" name="Int. J. Syst. Evol. Microbiol.">
        <title>The Global Catalogue of Microorganisms (GCM) 10K type strain sequencing project: providing services to taxonomists for standard genome sequencing and annotation.</title>
        <authorList>
            <consortium name="The Broad Institute Genomics Platform"/>
            <consortium name="The Broad Institute Genome Sequencing Center for Infectious Disease"/>
            <person name="Wu L."/>
            <person name="Ma J."/>
        </authorList>
    </citation>
    <scope>NUCLEOTIDE SEQUENCE [LARGE SCALE GENOMIC DNA]</scope>
    <source>
        <strain evidence="2">CECT 8010</strain>
    </source>
</reference>
<dbReference type="SUPFAM" id="SSF55144">
    <property type="entry name" value="LigT-like"/>
    <property type="match status" value="1"/>
</dbReference>
<name>A0ABV8PZZ3_9BACT</name>
<dbReference type="RefSeq" id="WP_379015864.1">
    <property type="nucleotide sequence ID" value="NZ_JBHSDC010000031.1"/>
</dbReference>
<dbReference type="Gene3D" id="3.90.1140.10">
    <property type="entry name" value="Cyclic phosphodiesterase"/>
    <property type="match status" value="1"/>
</dbReference>
<evidence type="ECO:0000313" key="1">
    <source>
        <dbReference type="EMBL" id="MFC4233537.1"/>
    </source>
</evidence>
<dbReference type="PANTHER" id="PTHR40037">
    <property type="entry name" value="PHOSPHOESTERASE YJCG-RELATED"/>
    <property type="match status" value="1"/>
</dbReference>
<keyword evidence="2" id="KW-1185">Reference proteome</keyword>
<keyword evidence="1" id="KW-0436">Ligase</keyword>
<dbReference type="Pfam" id="PF13563">
    <property type="entry name" value="2_5_RNA_ligase2"/>
    <property type="match status" value="1"/>
</dbReference>
<dbReference type="InterPro" id="IPR009097">
    <property type="entry name" value="Cyclic_Pdiesterase"/>
</dbReference>
<evidence type="ECO:0000313" key="2">
    <source>
        <dbReference type="Proteomes" id="UP001595906"/>
    </source>
</evidence>
<dbReference type="Proteomes" id="UP001595906">
    <property type="component" value="Unassembled WGS sequence"/>
</dbReference>
<accession>A0ABV8PZZ3</accession>
<sequence length="214" mass="24764">MSHLLLSNAYTKQPLFSSKQLAVSEYLLILQPHEDLFNKILDLKRAFADNYDCPMAAFLKPHLTLVKFMQFEMHEARIIQKFEQVMATNAPCKIDLEGFGGFPSHTIFINVKTKKPIVRLVKELRPIQPLLKFDQEHKPHFITEPHITIARRLQPWQYEKSWLEYSNTPFTASFMATNAILLKRKLGNKSYAVAASFPLLGKEKEKVMQASLFI</sequence>
<dbReference type="EMBL" id="JBHSDC010000031">
    <property type="protein sequence ID" value="MFC4233537.1"/>
    <property type="molecule type" value="Genomic_DNA"/>
</dbReference>
<proteinExistence type="predicted"/>
<dbReference type="GO" id="GO:0016874">
    <property type="term" value="F:ligase activity"/>
    <property type="evidence" value="ECO:0007669"/>
    <property type="project" value="UniProtKB-KW"/>
</dbReference>
<dbReference type="PANTHER" id="PTHR40037:SF1">
    <property type="entry name" value="PHOSPHOESTERASE SAOUHSC_00951-RELATED"/>
    <property type="match status" value="1"/>
</dbReference>
<protein>
    <submittedName>
        <fullName evidence="1">2'-5' RNA ligase family protein</fullName>
    </submittedName>
</protein>
<dbReference type="InterPro" id="IPR050580">
    <property type="entry name" value="2H_phosphoesterase_YjcG-like"/>
</dbReference>
<organism evidence="1 2">
    <name type="scientific">Parasediminibacterium paludis</name>
    <dbReference type="NCBI Taxonomy" id="908966"/>
    <lineage>
        <taxon>Bacteria</taxon>
        <taxon>Pseudomonadati</taxon>
        <taxon>Bacteroidota</taxon>
        <taxon>Chitinophagia</taxon>
        <taxon>Chitinophagales</taxon>
        <taxon>Chitinophagaceae</taxon>
        <taxon>Parasediminibacterium</taxon>
    </lineage>
</organism>
<comment type="caution">
    <text evidence="1">The sequence shown here is derived from an EMBL/GenBank/DDBJ whole genome shotgun (WGS) entry which is preliminary data.</text>
</comment>